<name>F5YJ48_TREPZ</name>
<dbReference type="AlphaFoldDB" id="F5YJ48"/>
<dbReference type="GO" id="GO:0044281">
    <property type="term" value="P:small molecule metabolic process"/>
    <property type="evidence" value="ECO:0007669"/>
    <property type="project" value="UniProtKB-ARBA"/>
</dbReference>
<accession>F5YJ48</accession>
<dbReference type="Proteomes" id="UP000009223">
    <property type="component" value="Chromosome"/>
</dbReference>
<keyword evidence="3" id="KW-0411">Iron-sulfur</keyword>
<dbReference type="PIRSF" id="PIRSF006439">
    <property type="entry name" value="Indolepyruvate_ferr_oxidored"/>
    <property type="match status" value="1"/>
</dbReference>
<dbReference type="PANTHER" id="PTHR43710:SF5">
    <property type="entry name" value="INDOLEPYRUVATE FERREDOXIN OXIDOREDUCTASE ALPHA SUBUNIT"/>
    <property type="match status" value="1"/>
</dbReference>
<keyword evidence="3" id="KW-0249">Electron transport</keyword>
<keyword evidence="3" id="KW-0813">Transport</keyword>
<evidence type="ECO:0000256" key="1">
    <source>
        <dbReference type="ARBA" id="ARBA00022723"/>
    </source>
</evidence>
<dbReference type="STRING" id="545694.TREPR_2147"/>
<gene>
    <name evidence="6" type="ordered locus">TREPR_2147</name>
</gene>
<keyword evidence="3" id="KW-0004">4Fe-4S</keyword>
<protein>
    <recommendedName>
        <fullName evidence="3">Indolepyruvate oxidoreductase subunit IorA</fullName>
        <shortName evidence="3">IOR</shortName>
        <ecNumber evidence="3">1.2.7.8</ecNumber>
    </recommendedName>
    <alternativeName>
        <fullName evidence="3">Indolepyruvate ferredoxin oxidoreductase subunit alpha</fullName>
    </alternativeName>
</protein>
<feature type="domain" description="Pyruvate flavodoxin/ferredoxin oxidoreductase pyrimidine binding" evidence="4">
    <location>
        <begin position="15"/>
        <end position="186"/>
    </location>
</feature>
<reference evidence="6 7" key="2">
    <citation type="journal article" date="2011" name="ISME J.">
        <title>RNA-seq reveals cooperative metabolic interactions between two termite-gut spirochete species in co-culture.</title>
        <authorList>
            <person name="Rosenthal A.Z."/>
            <person name="Matson E.G."/>
            <person name="Eldar A."/>
            <person name="Leadbetter J.R."/>
        </authorList>
    </citation>
    <scope>NUCLEOTIDE SEQUENCE [LARGE SCALE GENOMIC DNA]</scope>
    <source>
        <strain evidence="7">ATCC BAA-887 / DSM 12427 / ZAS-2</strain>
    </source>
</reference>
<dbReference type="InterPro" id="IPR045025">
    <property type="entry name" value="HACL1-like"/>
</dbReference>
<dbReference type="CDD" id="cd07034">
    <property type="entry name" value="TPP_PYR_PFOR_IOR-alpha_like"/>
    <property type="match status" value="1"/>
</dbReference>
<dbReference type="GO" id="GO:0030976">
    <property type="term" value="F:thiamine pyrophosphate binding"/>
    <property type="evidence" value="ECO:0007669"/>
    <property type="project" value="InterPro"/>
</dbReference>
<dbReference type="FunFam" id="3.40.50.970:FF:000039">
    <property type="entry name" value="Indolepyruvate oxidoreductase subunit IorA"/>
    <property type="match status" value="1"/>
</dbReference>
<dbReference type="SUPFAM" id="SSF52518">
    <property type="entry name" value="Thiamin diphosphate-binding fold (THDP-binding)"/>
    <property type="match status" value="2"/>
</dbReference>
<dbReference type="GO" id="GO:0051539">
    <property type="term" value="F:4 iron, 4 sulfur cluster binding"/>
    <property type="evidence" value="ECO:0007669"/>
    <property type="project" value="UniProtKB-UniRule"/>
</dbReference>
<dbReference type="InterPro" id="IPR029061">
    <property type="entry name" value="THDP-binding"/>
</dbReference>
<keyword evidence="6" id="KW-0670">Pyruvate</keyword>
<dbReference type="PANTHER" id="PTHR43710">
    <property type="entry name" value="2-HYDROXYACYL-COA LYASE"/>
    <property type="match status" value="1"/>
</dbReference>
<evidence type="ECO:0000256" key="3">
    <source>
        <dbReference type="PIRNR" id="PIRNR006439"/>
    </source>
</evidence>
<organism evidence="6 7">
    <name type="scientific">Treponema primitia (strain ATCC BAA-887 / DSM 12427 / ZAS-2)</name>
    <dbReference type="NCBI Taxonomy" id="545694"/>
    <lineage>
        <taxon>Bacteria</taxon>
        <taxon>Pseudomonadati</taxon>
        <taxon>Spirochaetota</taxon>
        <taxon>Spirochaetia</taxon>
        <taxon>Spirochaetales</taxon>
        <taxon>Treponemataceae</taxon>
        <taxon>Treponema</taxon>
    </lineage>
</organism>
<dbReference type="InterPro" id="IPR002880">
    <property type="entry name" value="Pyrv_Fd/Flavodoxin_OxRdtase_N"/>
</dbReference>
<keyword evidence="2 3" id="KW-0560">Oxidoreductase</keyword>
<proteinExistence type="predicted"/>
<dbReference type="eggNOG" id="COG4231">
    <property type="taxonomic scope" value="Bacteria"/>
</dbReference>
<dbReference type="OrthoDB" id="9804603at2"/>
<comment type="function">
    <text evidence="3">Catalyzes the ferredoxin-dependent oxidative decarboxylation of arylpyruvates.</text>
</comment>
<dbReference type="HOGENOM" id="CLU_017727_0_0_12"/>
<feature type="domain" description="Thiamine pyrophosphate enzyme TPP-binding" evidence="5">
    <location>
        <begin position="400"/>
        <end position="491"/>
    </location>
</feature>
<dbReference type="InterPro" id="IPR017721">
    <property type="entry name" value="IorA"/>
</dbReference>
<dbReference type="RefSeq" id="WP_015708028.1">
    <property type="nucleotide sequence ID" value="NC_015578.1"/>
</dbReference>
<dbReference type="GO" id="GO:0043805">
    <property type="term" value="F:indolepyruvate ferredoxin oxidoreductase activity"/>
    <property type="evidence" value="ECO:0007669"/>
    <property type="project" value="UniProtKB-UniRule"/>
</dbReference>
<sequence length="557" mass="59983">MKEQALLGDEAAALGAIHAGLSAAYGYPGTPSTEIMEYLIENAQGSALAPGAFLASWCVNEKTALEAALGVSFAGKRAMVTMKHVGLNVASDPFMNGALLGIKGGLVIAVADDPGMHSSQNEQDSRFYASFAMVPCLEPRNQQEAYTMTREAFDLSEKFQVPVLLRMTTRLSHARAQIKTEPERARNPLSKAGDKTQWMLLPAYARRNYISLIEKQRGLLEWSVVHPSNKLELEGRDLSLAVITSGLGGNYYEENLEDLVKSRGGKTPARLHIGAYPLPEASILRLCEKADRVIVIEEGQPVIEERLRGILTHSITVNGKLDGTVSRTGELDPDVVRLGLALPPRPGVLNSGTVSLPKLPGRPPQLCTGCPHGDSYETIKKVIQELDPAEGHPNTAINSDIGCYALGATPPYSVPESIVCMGASVGMARGAAEAGIKYAIGVIGDSTFLHSGIPPLIDAIIADTPMTLIILDNSIVAMTGCQQTMIGSDKFTPLILGLGIKSEHLVELEAKRQLLEENAVKLKKEIEYPGLSVVIFKRECLEAFRKRRKAETQGGSK</sequence>
<dbReference type="GO" id="GO:0046872">
    <property type="term" value="F:metal ion binding"/>
    <property type="evidence" value="ECO:0007669"/>
    <property type="project" value="UniProtKB-UniRule"/>
</dbReference>
<dbReference type="Pfam" id="PF02775">
    <property type="entry name" value="TPP_enzyme_C"/>
    <property type="match status" value="1"/>
</dbReference>
<reference evidence="7" key="1">
    <citation type="submission" date="2009-12" db="EMBL/GenBank/DDBJ databases">
        <title>Complete sequence of Treponema primitia strain ZAS-2.</title>
        <authorList>
            <person name="Tetu S.G."/>
            <person name="Matson E."/>
            <person name="Ren Q."/>
            <person name="Seshadri R."/>
            <person name="Elbourne L."/>
            <person name="Hassan K.A."/>
            <person name="Durkin A."/>
            <person name="Radune D."/>
            <person name="Mohamoud Y."/>
            <person name="Shay R."/>
            <person name="Jin S."/>
            <person name="Zhang X."/>
            <person name="Lucey K."/>
            <person name="Ballor N.R."/>
            <person name="Ottesen E."/>
            <person name="Rosenthal R."/>
            <person name="Allen A."/>
            <person name="Leadbetter J.R."/>
            <person name="Paulsen I.T."/>
        </authorList>
    </citation>
    <scope>NUCLEOTIDE SEQUENCE [LARGE SCALE GENOMIC DNA]</scope>
    <source>
        <strain evidence="7">ATCC BAA-887 / DSM 12427 / ZAS-2</strain>
    </source>
</reference>
<comment type="catalytic activity">
    <reaction evidence="3">
        <text>indole-3-pyruvate + 2 oxidized [2Fe-2S]-[ferredoxin] + CoA = (indol-3-yl)acetyl-CoA + 2 reduced [2Fe-2S]-[ferredoxin] + CO2 + H(+)</text>
        <dbReference type="Rhea" id="RHEA:12645"/>
        <dbReference type="Rhea" id="RHEA-COMP:10000"/>
        <dbReference type="Rhea" id="RHEA-COMP:10001"/>
        <dbReference type="ChEBI" id="CHEBI:15378"/>
        <dbReference type="ChEBI" id="CHEBI:16526"/>
        <dbReference type="ChEBI" id="CHEBI:17640"/>
        <dbReference type="ChEBI" id="CHEBI:33737"/>
        <dbReference type="ChEBI" id="CHEBI:33738"/>
        <dbReference type="ChEBI" id="CHEBI:57271"/>
        <dbReference type="ChEBI" id="CHEBI:57287"/>
        <dbReference type="EC" id="1.2.7.8"/>
    </reaction>
</comment>
<dbReference type="Gene3D" id="3.40.50.970">
    <property type="match status" value="2"/>
</dbReference>
<evidence type="ECO:0000259" key="5">
    <source>
        <dbReference type="Pfam" id="PF02775"/>
    </source>
</evidence>
<evidence type="ECO:0000313" key="7">
    <source>
        <dbReference type="Proteomes" id="UP000009223"/>
    </source>
</evidence>
<comment type="cofactor">
    <cofactor evidence="3">
        <name>[4Fe-4S] cluster</name>
        <dbReference type="ChEBI" id="CHEBI:49883"/>
    </cofactor>
    <text evidence="3">Binds 2 [4Fe-4S] clusters. In this family the first cluster has a non-standard and varying [4Fe-4S] binding motif CX(2)CX(2)CX(4-5)CP.</text>
</comment>
<dbReference type="EC" id="1.2.7.8" evidence="3"/>
<evidence type="ECO:0000259" key="4">
    <source>
        <dbReference type="Pfam" id="PF01855"/>
    </source>
</evidence>
<dbReference type="InterPro" id="IPR011766">
    <property type="entry name" value="TPP_enzyme_TPP-bd"/>
</dbReference>
<evidence type="ECO:0000313" key="6">
    <source>
        <dbReference type="EMBL" id="AEF83742.1"/>
    </source>
</evidence>
<dbReference type="Pfam" id="PF01855">
    <property type="entry name" value="POR_N"/>
    <property type="match status" value="1"/>
</dbReference>
<dbReference type="EMBL" id="CP001843">
    <property type="protein sequence ID" value="AEF83742.1"/>
    <property type="molecule type" value="Genomic_DNA"/>
</dbReference>
<keyword evidence="7" id="KW-1185">Reference proteome</keyword>
<evidence type="ECO:0000256" key="2">
    <source>
        <dbReference type="ARBA" id="ARBA00023002"/>
    </source>
</evidence>
<keyword evidence="3" id="KW-0408">Iron</keyword>
<keyword evidence="1 3" id="KW-0479">Metal-binding</keyword>
<dbReference type="KEGG" id="tpi:TREPR_2147"/>
<dbReference type="CDD" id="cd02008">
    <property type="entry name" value="TPP_IOR_alpha"/>
    <property type="match status" value="1"/>
</dbReference>